<keyword evidence="2" id="KW-1185">Reference proteome</keyword>
<dbReference type="PaxDb" id="2850-Phatr47129"/>
<reference evidence="1 2" key="1">
    <citation type="journal article" date="2008" name="Nature">
        <title>The Phaeodactylum genome reveals the evolutionary history of diatom genomes.</title>
        <authorList>
            <person name="Bowler C."/>
            <person name="Allen A.E."/>
            <person name="Badger J.H."/>
            <person name="Grimwood J."/>
            <person name="Jabbari K."/>
            <person name="Kuo A."/>
            <person name="Maheswari U."/>
            <person name="Martens C."/>
            <person name="Maumus F."/>
            <person name="Otillar R.P."/>
            <person name="Rayko E."/>
            <person name="Salamov A."/>
            <person name="Vandepoele K."/>
            <person name="Beszteri B."/>
            <person name="Gruber A."/>
            <person name="Heijde M."/>
            <person name="Katinka M."/>
            <person name="Mock T."/>
            <person name="Valentin K."/>
            <person name="Verret F."/>
            <person name="Berges J.A."/>
            <person name="Brownlee C."/>
            <person name="Cadoret J.P."/>
            <person name="Chiovitti A."/>
            <person name="Choi C.J."/>
            <person name="Coesel S."/>
            <person name="De Martino A."/>
            <person name="Detter J.C."/>
            <person name="Durkin C."/>
            <person name="Falciatore A."/>
            <person name="Fournet J."/>
            <person name="Haruta M."/>
            <person name="Huysman M.J."/>
            <person name="Jenkins B.D."/>
            <person name="Jiroutova K."/>
            <person name="Jorgensen R.E."/>
            <person name="Joubert Y."/>
            <person name="Kaplan A."/>
            <person name="Kroger N."/>
            <person name="Kroth P.G."/>
            <person name="La Roche J."/>
            <person name="Lindquist E."/>
            <person name="Lommer M."/>
            <person name="Martin-Jezequel V."/>
            <person name="Lopez P.J."/>
            <person name="Lucas S."/>
            <person name="Mangogna M."/>
            <person name="McGinnis K."/>
            <person name="Medlin L.K."/>
            <person name="Montsant A."/>
            <person name="Oudot-Le Secq M.P."/>
            <person name="Napoli C."/>
            <person name="Obornik M."/>
            <person name="Parker M.S."/>
            <person name="Petit J.L."/>
            <person name="Porcel B.M."/>
            <person name="Poulsen N."/>
            <person name="Robison M."/>
            <person name="Rychlewski L."/>
            <person name="Rynearson T.A."/>
            <person name="Schmutz J."/>
            <person name="Shapiro H."/>
            <person name="Siaut M."/>
            <person name="Stanley M."/>
            <person name="Sussman M.R."/>
            <person name="Taylor A.R."/>
            <person name="Vardi A."/>
            <person name="von Dassow P."/>
            <person name="Vyverman W."/>
            <person name="Willis A."/>
            <person name="Wyrwicz L.S."/>
            <person name="Rokhsar D.S."/>
            <person name="Weissenbach J."/>
            <person name="Armbrust E.V."/>
            <person name="Green B.R."/>
            <person name="Van de Peer Y."/>
            <person name="Grigoriev I.V."/>
        </authorList>
    </citation>
    <scope>NUCLEOTIDE SEQUENCE [LARGE SCALE GENOMIC DNA]</scope>
    <source>
        <strain evidence="1 2">CCAP 1055/1</strain>
    </source>
</reference>
<dbReference type="OrthoDB" id="436969at2759"/>
<evidence type="ECO:0000313" key="1">
    <source>
        <dbReference type="EMBL" id="EEC47321.1"/>
    </source>
</evidence>
<name>B7G2K6_PHATC</name>
<protein>
    <recommendedName>
        <fullName evidence="3">Aldehyde dehydrogenase</fullName>
    </recommendedName>
</protein>
<accession>B7G2K6</accession>
<gene>
    <name evidence="1" type="ORF">PHATRDRAFT_47129</name>
</gene>
<dbReference type="Proteomes" id="UP000000759">
    <property type="component" value="Chromosome 12"/>
</dbReference>
<sequence>MSPLKSMAHCTAQIAAKMKRGGGTATGLRSFHFGTKEYSACFHGLPVVDTQRLRDSTISYLDSFDAELWYTDPIATLVNGENLGGSELADTLNALGKVNGKQALATPDQVNKIKAHIVSYESPYKDLRTEIRNVEENLMSEYAGFLIGNQSLDFQKQDGITEIEESIMANTIERRLNDFLLRDEAEGVVEISRKPIYVSCVSNFTNFLDLSRKTLRSLEVGIPCIVLGRSDTSQHSYRWTQLLLQLILNEGIDPGMLTFVSSSLNQIEEITTSCQNRTGNLYATCSRELAASIKQSYFNTIASTGGPNTLLTTTMDENVRLAIKTSATIESSGRCTALRHCVVPLSTKDEDIMGIFDSVKEISDGPFAVKNKLFDGIYANHEGSAIPSGLDRHENVDAFIKISDHLPVLGIKEFWRKVTVDFSRVNPTNEEDLDRLVVWLNENQPISLAINGPRLQVLKLGRTLFERTGMVVYTIGSPDKLEMPPAMTCQARPQEGECFGEFPPRASLSRYTKYPVVVPSSNPSYDAKYTTDYLRKLSVSEFFGKSTQAILDHISESTVLGYCILLIEYLQNATGQNPKRGLGVGRTSLWGLQRPPLGMKSFVHCGKDTTWDELAPIYIIFHVTTARDQIELSIDPQNKVLIKQCSLMKLPLTEESKQAMEDRLKGRNDVFSIVDAEPLQEFPMVGQFVSVYLPLGHIKSTMPNDEEFALRAAASNKWLTTLF</sequence>
<reference evidence="2" key="2">
    <citation type="submission" date="2008-08" db="EMBL/GenBank/DDBJ databases">
        <authorList>
            <consortium name="Diatom Consortium"/>
            <person name="Grigoriev I."/>
            <person name="Grimwood J."/>
            <person name="Kuo A."/>
            <person name="Otillar R.P."/>
            <person name="Salamov A."/>
            <person name="Detter J.C."/>
            <person name="Lindquist E."/>
            <person name="Shapiro H."/>
            <person name="Lucas S."/>
            <person name="Glavina del Rio T."/>
            <person name="Pitluck S."/>
            <person name="Rokhsar D."/>
            <person name="Bowler C."/>
        </authorList>
    </citation>
    <scope>GENOME REANNOTATION</scope>
    <source>
        <strain evidence="2">CCAP 1055/1</strain>
    </source>
</reference>
<dbReference type="GeneID" id="7202035"/>
<dbReference type="KEGG" id="pti:PHATRDRAFT_47129"/>
<dbReference type="InParanoid" id="B7G2K6"/>
<dbReference type="eggNOG" id="ENOG502QUKE">
    <property type="taxonomic scope" value="Eukaryota"/>
</dbReference>
<dbReference type="OMA" id="EESIMAN"/>
<proteinExistence type="predicted"/>
<dbReference type="HOGENOM" id="CLU_382864_0_0_1"/>
<dbReference type="EMBL" id="CM000614">
    <property type="protein sequence ID" value="EEC47321.1"/>
    <property type="molecule type" value="Genomic_DNA"/>
</dbReference>
<evidence type="ECO:0008006" key="3">
    <source>
        <dbReference type="Google" id="ProtNLM"/>
    </source>
</evidence>
<evidence type="ECO:0000313" key="2">
    <source>
        <dbReference type="Proteomes" id="UP000000759"/>
    </source>
</evidence>
<dbReference type="AlphaFoldDB" id="B7G2K6"/>
<dbReference type="RefSeq" id="XP_002181398.1">
    <property type="nucleotide sequence ID" value="XM_002181362.1"/>
</dbReference>
<organism evidence="1 2">
    <name type="scientific">Phaeodactylum tricornutum (strain CCAP 1055/1)</name>
    <dbReference type="NCBI Taxonomy" id="556484"/>
    <lineage>
        <taxon>Eukaryota</taxon>
        <taxon>Sar</taxon>
        <taxon>Stramenopiles</taxon>
        <taxon>Ochrophyta</taxon>
        <taxon>Bacillariophyta</taxon>
        <taxon>Bacillariophyceae</taxon>
        <taxon>Bacillariophycidae</taxon>
        <taxon>Naviculales</taxon>
        <taxon>Phaeodactylaceae</taxon>
        <taxon>Phaeodactylum</taxon>
    </lineage>
</organism>